<dbReference type="Gene3D" id="3.90.470.20">
    <property type="entry name" value="4'-phosphopantetheinyl transferase domain"/>
    <property type="match status" value="2"/>
</dbReference>
<dbReference type="SUPFAM" id="SSF56214">
    <property type="entry name" value="4'-phosphopantetheinyl transferase"/>
    <property type="match status" value="2"/>
</dbReference>
<dbReference type="GO" id="GO:0005829">
    <property type="term" value="C:cytosol"/>
    <property type="evidence" value="ECO:0007669"/>
    <property type="project" value="TreeGrafter"/>
</dbReference>
<accession>A0A9D1X803</accession>
<evidence type="ECO:0000313" key="5">
    <source>
        <dbReference type="Proteomes" id="UP000886740"/>
    </source>
</evidence>
<dbReference type="Pfam" id="PF01648">
    <property type="entry name" value="ACPS"/>
    <property type="match status" value="1"/>
</dbReference>
<dbReference type="PANTHER" id="PTHR12215:SF10">
    <property type="entry name" value="L-AMINOADIPATE-SEMIALDEHYDE DEHYDROGENASE-PHOSPHOPANTETHEINYL TRANSFERASE"/>
    <property type="match status" value="1"/>
</dbReference>
<dbReference type="GO" id="GO:0019878">
    <property type="term" value="P:lysine biosynthetic process via aminoadipic acid"/>
    <property type="evidence" value="ECO:0007669"/>
    <property type="project" value="TreeGrafter"/>
</dbReference>
<dbReference type="Proteomes" id="UP000886740">
    <property type="component" value="Unassembled WGS sequence"/>
</dbReference>
<evidence type="ECO:0000313" key="4">
    <source>
        <dbReference type="EMBL" id="HIX74538.1"/>
    </source>
</evidence>
<reference evidence="4" key="2">
    <citation type="submission" date="2021-04" db="EMBL/GenBank/DDBJ databases">
        <authorList>
            <person name="Gilroy R."/>
        </authorList>
    </citation>
    <scope>NUCLEOTIDE SEQUENCE</scope>
    <source>
        <strain evidence="4">ChiGjej6B6-14162</strain>
    </source>
</reference>
<dbReference type="InterPro" id="IPR037143">
    <property type="entry name" value="4-PPantetheinyl_Trfase_dom_sf"/>
</dbReference>
<dbReference type="AlphaFoldDB" id="A0A9D1X803"/>
<comment type="similarity">
    <text evidence="1">Belongs to the P-Pant transferase superfamily. Gsp/Sfp/HetI/AcpT family.</text>
</comment>
<keyword evidence="2 4" id="KW-0808">Transferase</keyword>
<dbReference type="InterPro" id="IPR050559">
    <property type="entry name" value="P-Pant_transferase_sf"/>
</dbReference>
<feature type="domain" description="4'-phosphopantetheinyl transferase" evidence="3">
    <location>
        <begin position="101"/>
        <end position="187"/>
    </location>
</feature>
<sequence length="218" mass="25284">MPIIFKTDSPMLGVWRMTECSDELLAMLGRREDYRPFLERVNAETRRREHLASRVLLARLLGYEAQVGYRQDGAPFLFGSSLHISISHTRDYAAVIVGEQPVGIDIEYRSDRVWKIRERFLSSEELAMLDPTNEVEQLLICWCVKEALFKLLGQQSVDFREHLRVIPFEYQESGELLAQEFRTERKTVSRFAYRVTPEYVLVHSLPDPFVSAIATAVQ</sequence>
<comment type="caution">
    <text evidence="4">The sequence shown here is derived from an EMBL/GenBank/DDBJ whole genome shotgun (WGS) entry which is preliminary data.</text>
</comment>
<protein>
    <submittedName>
        <fullName evidence="4">4'-phosphopantetheinyl transferase superfamily protein</fullName>
    </submittedName>
</protein>
<evidence type="ECO:0000256" key="2">
    <source>
        <dbReference type="ARBA" id="ARBA00022679"/>
    </source>
</evidence>
<organism evidence="4 5">
    <name type="scientific">Candidatus Parabacteroides intestinipullorum</name>
    <dbReference type="NCBI Taxonomy" id="2838723"/>
    <lineage>
        <taxon>Bacteria</taxon>
        <taxon>Pseudomonadati</taxon>
        <taxon>Bacteroidota</taxon>
        <taxon>Bacteroidia</taxon>
        <taxon>Bacteroidales</taxon>
        <taxon>Tannerellaceae</taxon>
        <taxon>Parabacteroides</taxon>
    </lineage>
</organism>
<gene>
    <name evidence="4" type="ORF">H9977_05850</name>
</gene>
<name>A0A9D1X803_9BACT</name>
<evidence type="ECO:0000256" key="1">
    <source>
        <dbReference type="ARBA" id="ARBA00010990"/>
    </source>
</evidence>
<dbReference type="GO" id="GO:0008897">
    <property type="term" value="F:holo-[acyl-carrier-protein] synthase activity"/>
    <property type="evidence" value="ECO:0007669"/>
    <property type="project" value="InterPro"/>
</dbReference>
<reference evidence="4" key="1">
    <citation type="journal article" date="2021" name="PeerJ">
        <title>Extensive microbial diversity within the chicken gut microbiome revealed by metagenomics and culture.</title>
        <authorList>
            <person name="Gilroy R."/>
            <person name="Ravi A."/>
            <person name="Getino M."/>
            <person name="Pursley I."/>
            <person name="Horton D.L."/>
            <person name="Alikhan N.F."/>
            <person name="Baker D."/>
            <person name="Gharbi K."/>
            <person name="Hall N."/>
            <person name="Watson M."/>
            <person name="Adriaenssens E.M."/>
            <person name="Foster-Nyarko E."/>
            <person name="Jarju S."/>
            <person name="Secka A."/>
            <person name="Antonio M."/>
            <person name="Oren A."/>
            <person name="Chaudhuri R.R."/>
            <person name="La Ragione R."/>
            <person name="Hildebrand F."/>
            <person name="Pallen M.J."/>
        </authorList>
    </citation>
    <scope>NUCLEOTIDE SEQUENCE</scope>
    <source>
        <strain evidence="4">ChiGjej6B6-14162</strain>
    </source>
</reference>
<dbReference type="PANTHER" id="PTHR12215">
    <property type="entry name" value="PHOSPHOPANTETHEINE TRANSFERASE"/>
    <property type="match status" value="1"/>
</dbReference>
<dbReference type="GO" id="GO:0000287">
    <property type="term" value="F:magnesium ion binding"/>
    <property type="evidence" value="ECO:0007669"/>
    <property type="project" value="InterPro"/>
</dbReference>
<evidence type="ECO:0000259" key="3">
    <source>
        <dbReference type="Pfam" id="PF01648"/>
    </source>
</evidence>
<dbReference type="InterPro" id="IPR008278">
    <property type="entry name" value="4-PPantetheinyl_Trfase_dom"/>
</dbReference>
<dbReference type="EMBL" id="DXEL01000044">
    <property type="protein sequence ID" value="HIX74538.1"/>
    <property type="molecule type" value="Genomic_DNA"/>
</dbReference>
<proteinExistence type="inferred from homology"/>